<keyword evidence="2" id="KW-1185">Reference proteome</keyword>
<organism evidence="1 2">
    <name type="scientific">Dryococelus australis</name>
    <dbReference type="NCBI Taxonomy" id="614101"/>
    <lineage>
        <taxon>Eukaryota</taxon>
        <taxon>Metazoa</taxon>
        <taxon>Ecdysozoa</taxon>
        <taxon>Arthropoda</taxon>
        <taxon>Hexapoda</taxon>
        <taxon>Insecta</taxon>
        <taxon>Pterygota</taxon>
        <taxon>Neoptera</taxon>
        <taxon>Polyneoptera</taxon>
        <taxon>Phasmatodea</taxon>
        <taxon>Verophasmatodea</taxon>
        <taxon>Anareolatae</taxon>
        <taxon>Phasmatidae</taxon>
        <taxon>Eurycanthinae</taxon>
        <taxon>Dryococelus</taxon>
    </lineage>
</organism>
<gene>
    <name evidence="1" type="ORF">PR048_014346</name>
</gene>
<evidence type="ECO:0000313" key="1">
    <source>
        <dbReference type="EMBL" id="KAJ8882535.1"/>
    </source>
</evidence>
<sequence length="207" mass="24026">MHVNKTDPGYKHLNADMKKSKDTSASLEVLTFDMQQRLPVPQLSHSQGFYQRQLWVYYVCSCVLHREVASAILKVLNELRKKKILPVNELILWSDGCTGQNKNFIVALWSYAIQREDWIRLAESARHKKPFAVLPMKRLEVVDLASFIDEMFCRPHASAGLKMRQATEICIDKDNPFVVQYKYTPGNVYFIQYSKNWKPSYTSTSCL</sequence>
<evidence type="ECO:0000313" key="2">
    <source>
        <dbReference type="Proteomes" id="UP001159363"/>
    </source>
</evidence>
<reference evidence="1 2" key="1">
    <citation type="submission" date="2023-02" db="EMBL/GenBank/DDBJ databases">
        <title>LHISI_Scaffold_Assembly.</title>
        <authorList>
            <person name="Stuart O.P."/>
            <person name="Cleave R."/>
            <person name="Magrath M.J.L."/>
            <person name="Mikheyev A.S."/>
        </authorList>
    </citation>
    <scope>NUCLEOTIDE SEQUENCE [LARGE SCALE GENOMIC DNA]</scope>
    <source>
        <strain evidence="1">Daus_M_001</strain>
        <tissue evidence="1">Leg muscle</tissue>
    </source>
</reference>
<proteinExistence type="predicted"/>
<accession>A0ABQ9HE61</accession>
<dbReference type="EMBL" id="JARBHB010000005">
    <property type="protein sequence ID" value="KAJ8882535.1"/>
    <property type="molecule type" value="Genomic_DNA"/>
</dbReference>
<comment type="caution">
    <text evidence="1">The sequence shown here is derived from an EMBL/GenBank/DDBJ whole genome shotgun (WGS) entry which is preliminary data.</text>
</comment>
<protein>
    <submittedName>
        <fullName evidence="1">Uncharacterized protein</fullName>
    </submittedName>
</protein>
<name>A0ABQ9HE61_9NEOP</name>
<dbReference type="Proteomes" id="UP001159363">
    <property type="component" value="Chromosome 4"/>
</dbReference>